<reference evidence="2" key="1">
    <citation type="submission" date="2014-09" db="EMBL/GenBank/DDBJ databases">
        <authorList>
            <person name="Magalhaes I.L.F."/>
            <person name="Oliveira U."/>
            <person name="Santos F.R."/>
            <person name="Vidigal T.H.D.A."/>
            <person name="Brescovit A.D."/>
            <person name="Santos A.J."/>
        </authorList>
    </citation>
    <scope>NUCLEOTIDE SEQUENCE</scope>
    <source>
        <tissue evidence="2">Shoot tissue taken approximately 20 cm above the soil surface</tissue>
    </source>
</reference>
<dbReference type="EMBL" id="GBRH01192076">
    <property type="protein sequence ID" value="JAE05820.1"/>
    <property type="molecule type" value="Transcribed_RNA"/>
</dbReference>
<protein>
    <submittedName>
        <fullName evidence="2">Uncharacterized protein</fullName>
    </submittedName>
</protein>
<proteinExistence type="predicted"/>
<feature type="region of interest" description="Disordered" evidence="1">
    <location>
        <begin position="29"/>
        <end position="51"/>
    </location>
</feature>
<name>A0A0A9EYG3_ARUDO</name>
<accession>A0A0A9EYG3</accession>
<sequence length="51" mass="5773">MLPIFTMAVTKSRAKAPPLRAYCAVMASTAPPPKSSWSEWSRPNWPTRLRK</sequence>
<organism evidence="2">
    <name type="scientific">Arundo donax</name>
    <name type="common">Giant reed</name>
    <name type="synonym">Donax arundinaceus</name>
    <dbReference type="NCBI Taxonomy" id="35708"/>
    <lineage>
        <taxon>Eukaryota</taxon>
        <taxon>Viridiplantae</taxon>
        <taxon>Streptophyta</taxon>
        <taxon>Embryophyta</taxon>
        <taxon>Tracheophyta</taxon>
        <taxon>Spermatophyta</taxon>
        <taxon>Magnoliopsida</taxon>
        <taxon>Liliopsida</taxon>
        <taxon>Poales</taxon>
        <taxon>Poaceae</taxon>
        <taxon>PACMAD clade</taxon>
        <taxon>Arundinoideae</taxon>
        <taxon>Arundineae</taxon>
        <taxon>Arundo</taxon>
    </lineage>
</organism>
<evidence type="ECO:0000313" key="2">
    <source>
        <dbReference type="EMBL" id="JAE05820.1"/>
    </source>
</evidence>
<evidence type="ECO:0000256" key="1">
    <source>
        <dbReference type="SAM" id="MobiDB-lite"/>
    </source>
</evidence>
<dbReference type="AlphaFoldDB" id="A0A0A9EYG3"/>
<reference evidence="2" key="2">
    <citation type="journal article" date="2015" name="Data Brief">
        <title>Shoot transcriptome of the giant reed, Arundo donax.</title>
        <authorList>
            <person name="Barrero R.A."/>
            <person name="Guerrero F.D."/>
            <person name="Moolhuijzen P."/>
            <person name="Goolsby J.A."/>
            <person name="Tidwell J."/>
            <person name="Bellgard S.E."/>
            <person name="Bellgard M.I."/>
        </authorList>
    </citation>
    <scope>NUCLEOTIDE SEQUENCE</scope>
    <source>
        <tissue evidence="2">Shoot tissue taken approximately 20 cm above the soil surface</tissue>
    </source>
</reference>